<keyword evidence="2" id="KW-1185">Reference proteome</keyword>
<evidence type="ECO:0000313" key="2">
    <source>
        <dbReference type="Proteomes" id="UP000092024"/>
    </source>
</evidence>
<proteinExistence type="predicted"/>
<protein>
    <submittedName>
        <fullName evidence="1">Rrf2 family transcriptional regulator</fullName>
    </submittedName>
</protein>
<dbReference type="GO" id="GO:0005829">
    <property type="term" value="C:cytosol"/>
    <property type="evidence" value="ECO:0007669"/>
    <property type="project" value="TreeGrafter"/>
</dbReference>
<organism evidence="1 2">
    <name type="scientific">Paenibacillus oryzae</name>
    <dbReference type="NCBI Taxonomy" id="1844972"/>
    <lineage>
        <taxon>Bacteria</taxon>
        <taxon>Bacillati</taxon>
        <taxon>Bacillota</taxon>
        <taxon>Bacilli</taxon>
        <taxon>Bacillales</taxon>
        <taxon>Paenibacillaceae</taxon>
        <taxon>Paenibacillus</taxon>
    </lineage>
</organism>
<dbReference type="FunFam" id="1.10.10.10:FF:000138">
    <property type="entry name" value="Rrf2 family transcriptional regulator"/>
    <property type="match status" value="1"/>
</dbReference>
<gene>
    <name evidence="1" type="ORF">A7K91_05665</name>
</gene>
<dbReference type="AlphaFoldDB" id="A0A1A5YHM3"/>
<reference evidence="1 2" key="1">
    <citation type="submission" date="2016-05" db="EMBL/GenBank/DDBJ databases">
        <title>Paenibacillus oryzae. sp. nov., isolated from the rice root.</title>
        <authorList>
            <person name="Zhang J."/>
            <person name="Zhang X."/>
        </authorList>
    </citation>
    <scope>NUCLEOTIDE SEQUENCE [LARGE SCALE GENOMIC DNA]</scope>
    <source>
        <strain evidence="1 2">1DrF-4</strain>
    </source>
</reference>
<sequence length="142" mass="15662">MISSRMTVAAHILSMVHIFEGQVTSEYIASSVNTNPAVIRKLMSMLGKAKLIESRPGVTGIRLLKPVSQITLLDLLRAVEPPEKQDLFSIHQNSNPDCPIGSNIQDVLHGSLSHAQSELERSLAQTTLEHVVQEIKKRSKMV</sequence>
<dbReference type="InterPro" id="IPR000944">
    <property type="entry name" value="Tscrpt_reg_Rrf2"/>
</dbReference>
<dbReference type="EMBL" id="LYPA01000064">
    <property type="protein sequence ID" value="OBR65048.1"/>
    <property type="molecule type" value="Genomic_DNA"/>
</dbReference>
<dbReference type="PROSITE" id="PS51197">
    <property type="entry name" value="HTH_RRF2_2"/>
    <property type="match status" value="1"/>
</dbReference>
<dbReference type="InterPro" id="IPR036390">
    <property type="entry name" value="WH_DNA-bd_sf"/>
</dbReference>
<dbReference type="STRING" id="1844972.A7K91_05665"/>
<dbReference type="RefSeq" id="WP_068684339.1">
    <property type="nucleotide sequence ID" value="NZ_LYPA01000064.1"/>
</dbReference>
<dbReference type="PANTHER" id="PTHR33221">
    <property type="entry name" value="WINGED HELIX-TURN-HELIX TRANSCRIPTIONAL REGULATOR, RRF2 FAMILY"/>
    <property type="match status" value="1"/>
</dbReference>
<name>A0A1A5YHM3_9BACL</name>
<dbReference type="Proteomes" id="UP000092024">
    <property type="component" value="Unassembled WGS sequence"/>
</dbReference>
<dbReference type="SUPFAM" id="SSF46785">
    <property type="entry name" value="Winged helix' DNA-binding domain"/>
    <property type="match status" value="1"/>
</dbReference>
<dbReference type="Gene3D" id="1.10.10.10">
    <property type="entry name" value="Winged helix-like DNA-binding domain superfamily/Winged helix DNA-binding domain"/>
    <property type="match status" value="1"/>
</dbReference>
<dbReference type="OrthoDB" id="213028at2"/>
<accession>A0A1A5YHM3</accession>
<dbReference type="InterPro" id="IPR036388">
    <property type="entry name" value="WH-like_DNA-bd_sf"/>
</dbReference>
<evidence type="ECO:0000313" key="1">
    <source>
        <dbReference type="EMBL" id="OBR65048.1"/>
    </source>
</evidence>
<dbReference type="GO" id="GO:0003700">
    <property type="term" value="F:DNA-binding transcription factor activity"/>
    <property type="evidence" value="ECO:0007669"/>
    <property type="project" value="TreeGrafter"/>
</dbReference>
<comment type="caution">
    <text evidence="1">The sequence shown here is derived from an EMBL/GenBank/DDBJ whole genome shotgun (WGS) entry which is preliminary data.</text>
</comment>
<dbReference type="PANTHER" id="PTHR33221:SF15">
    <property type="entry name" value="HTH-TYPE TRANSCRIPTIONAL REGULATOR YWGB-RELATED"/>
    <property type="match status" value="1"/>
</dbReference>
<dbReference type="Pfam" id="PF02082">
    <property type="entry name" value="Rrf2"/>
    <property type="match status" value="1"/>
</dbReference>